<dbReference type="InterPro" id="IPR012133">
    <property type="entry name" value="Alpha-hydoxy_acid_DH_FMN"/>
</dbReference>
<dbReference type="PROSITE" id="PS51349">
    <property type="entry name" value="FMN_HYDROXY_ACID_DH_2"/>
    <property type="match status" value="1"/>
</dbReference>
<keyword evidence="2" id="KW-0285">Flavoprotein</keyword>
<dbReference type="InterPro" id="IPR000262">
    <property type="entry name" value="FMN-dep_DH"/>
</dbReference>
<dbReference type="PIRSF" id="PIRSF000138">
    <property type="entry name" value="Al-hdrx_acd_dh"/>
    <property type="match status" value="1"/>
</dbReference>
<dbReference type="EMBL" id="VSSQ01000273">
    <property type="protein sequence ID" value="MPL89107.1"/>
    <property type="molecule type" value="Genomic_DNA"/>
</dbReference>
<dbReference type="SUPFAM" id="SSF51395">
    <property type="entry name" value="FMN-linked oxidoreductases"/>
    <property type="match status" value="1"/>
</dbReference>
<evidence type="ECO:0000256" key="4">
    <source>
        <dbReference type="ARBA" id="ARBA00023002"/>
    </source>
</evidence>
<dbReference type="Gene3D" id="3.20.20.70">
    <property type="entry name" value="Aldolase class I"/>
    <property type="match status" value="1"/>
</dbReference>
<dbReference type="Pfam" id="PF01070">
    <property type="entry name" value="FMN_dh"/>
    <property type="match status" value="2"/>
</dbReference>
<evidence type="ECO:0000313" key="7">
    <source>
        <dbReference type="EMBL" id="MPL89107.1"/>
    </source>
</evidence>
<gene>
    <name evidence="7" type="primary">lldD_4</name>
    <name evidence="7" type="ORF">SDC9_35138</name>
</gene>
<evidence type="ECO:0000256" key="1">
    <source>
        <dbReference type="ARBA" id="ARBA00001917"/>
    </source>
</evidence>
<comment type="similarity">
    <text evidence="5">Belongs to the FMN-dependent alpha-hydroxy acid dehydrogenase family.</text>
</comment>
<evidence type="ECO:0000256" key="3">
    <source>
        <dbReference type="ARBA" id="ARBA00022643"/>
    </source>
</evidence>
<dbReference type="PANTHER" id="PTHR10578">
    <property type="entry name" value="S -2-HYDROXY-ACID OXIDASE-RELATED"/>
    <property type="match status" value="1"/>
</dbReference>
<evidence type="ECO:0000256" key="2">
    <source>
        <dbReference type="ARBA" id="ARBA00022630"/>
    </source>
</evidence>
<dbReference type="GO" id="GO:0010181">
    <property type="term" value="F:FMN binding"/>
    <property type="evidence" value="ECO:0007669"/>
    <property type="project" value="InterPro"/>
</dbReference>
<dbReference type="GO" id="GO:0016491">
    <property type="term" value="F:oxidoreductase activity"/>
    <property type="evidence" value="ECO:0007669"/>
    <property type="project" value="UniProtKB-KW"/>
</dbReference>
<dbReference type="AlphaFoldDB" id="A0A644VD18"/>
<dbReference type="InterPro" id="IPR013785">
    <property type="entry name" value="Aldolase_TIM"/>
</dbReference>
<dbReference type="PANTHER" id="PTHR10578:SF107">
    <property type="entry name" value="2-HYDROXYACID OXIDASE 1"/>
    <property type="match status" value="1"/>
</dbReference>
<dbReference type="CDD" id="cd02809">
    <property type="entry name" value="alpha_hydroxyacid_oxid_FMN"/>
    <property type="match status" value="1"/>
</dbReference>
<proteinExistence type="inferred from homology"/>
<sequence>MDMKELRELGKQKFGKACRMCPICDGRACAGEIPGAGGVGTGQAFRNNIIALAEVKLRQRIIHSVHTPSTKFMLWGKSLTMPILAAPIGGIAFNWNNYIAEKMYASAVINGCKNVGSLGMVGDGKLPEIYQDGLHCIEEVGGWGIPTIKPRPNDQIITLAKQAEKIGAIAIAIDVDAAALINMTVSGQKVGPKTYEELLELKNNISLPIIIKGVMDIDDAIVCAKAGIDAIVVSNHGGRVLDHTPGTAEVLPEIADAVGDKITIFVDGGIRTGFDVLKMLALGADAVLLGRPVTQAGAGGAEGISCLMNHIRGELEAAMIMTGCQDLSSIDRHILYTK</sequence>
<dbReference type="InterPro" id="IPR037396">
    <property type="entry name" value="FMN_HAD"/>
</dbReference>
<keyword evidence="3" id="KW-0288">FMN</keyword>
<evidence type="ECO:0000259" key="6">
    <source>
        <dbReference type="PROSITE" id="PS51349"/>
    </source>
</evidence>
<evidence type="ECO:0000256" key="5">
    <source>
        <dbReference type="ARBA" id="ARBA00024042"/>
    </source>
</evidence>
<reference evidence="7" key="1">
    <citation type="submission" date="2019-08" db="EMBL/GenBank/DDBJ databases">
        <authorList>
            <person name="Kucharzyk K."/>
            <person name="Murdoch R.W."/>
            <person name="Higgins S."/>
            <person name="Loffler F."/>
        </authorList>
    </citation>
    <scope>NUCLEOTIDE SEQUENCE</scope>
</reference>
<comment type="cofactor">
    <cofactor evidence="1">
        <name>FMN</name>
        <dbReference type="ChEBI" id="CHEBI:58210"/>
    </cofactor>
</comment>
<organism evidence="7">
    <name type="scientific">bioreactor metagenome</name>
    <dbReference type="NCBI Taxonomy" id="1076179"/>
    <lineage>
        <taxon>unclassified sequences</taxon>
        <taxon>metagenomes</taxon>
        <taxon>ecological metagenomes</taxon>
    </lineage>
</organism>
<comment type="caution">
    <text evidence="7">The sequence shown here is derived from an EMBL/GenBank/DDBJ whole genome shotgun (WGS) entry which is preliminary data.</text>
</comment>
<accession>A0A644VD18</accession>
<dbReference type="EC" id="1.1.-.-" evidence="7"/>
<protein>
    <submittedName>
        <fullName evidence="7">L-lactate dehydrogenase</fullName>
        <ecNumber evidence="7">1.1.-.-</ecNumber>
    </submittedName>
</protein>
<name>A0A644VD18_9ZZZZ</name>
<feature type="domain" description="FMN hydroxy acid dehydrogenase" evidence="6">
    <location>
        <begin position="36"/>
        <end position="338"/>
    </location>
</feature>
<keyword evidence="4 7" id="KW-0560">Oxidoreductase</keyword>